<gene>
    <name evidence="1" type="ORF">TRIVIDRAFT_8730</name>
</gene>
<dbReference type="AlphaFoldDB" id="G9MFP2"/>
<dbReference type="Proteomes" id="UP000007115">
    <property type="component" value="Unassembled WGS sequence"/>
</dbReference>
<dbReference type="EMBL" id="ABDF02000001">
    <property type="protein sequence ID" value="EHK26789.1"/>
    <property type="molecule type" value="Genomic_DNA"/>
</dbReference>
<sequence length="189" mass="21419">MAATLGQIYGTAPTHVATDNFAERLDRISQTVTSRRNKGKLPDDSTRACRTLVIRGYNTGEEYCAFINTLRDPRIGERAAASRKWKPDAHWKLHLSPSYWLLKALRFPKGIAVDEAGNINRPDLYRVWGNTLLPCLMGGDDLQLPPTVMTVDEKDEEGHHRNRLAQDGKISALEFFRASGWPIFRLRTQ</sequence>
<dbReference type="STRING" id="413071.G9MFP2"/>
<dbReference type="eggNOG" id="KOG1802">
    <property type="taxonomic scope" value="Eukaryota"/>
</dbReference>
<protein>
    <submittedName>
        <fullName evidence="1">Uncharacterized protein</fullName>
    </submittedName>
</protein>
<keyword evidence="2" id="KW-1185">Reference proteome</keyword>
<name>G9MFP2_HYPVG</name>
<comment type="caution">
    <text evidence="1">The sequence shown here is derived from an EMBL/GenBank/DDBJ whole genome shotgun (WGS) entry which is preliminary data.</text>
</comment>
<accession>G9MFP2</accession>
<organism evidence="1 2">
    <name type="scientific">Hypocrea virens (strain Gv29-8 / FGSC 10586)</name>
    <name type="common">Gliocladium virens</name>
    <name type="synonym">Trichoderma virens</name>
    <dbReference type="NCBI Taxonomy" id="413071"/>
    <lineage>
        <taxon>Eukaryota</taxon>
        <taxon>Fungi</taxon>
        <taxon>Dikarya</taxon>
        <taxon>Ascomycota</taxon>
        <taxon>Pezizomycotina</taxon>
        <taxon>Sordariomycetes</taxon>
        <taxon>Hypocreomycetidae</taxon>
        <taxon>Hypocreales</taxon>
        <taxon>Hypocreaceae</taxon>
        <taxon>Trichoderma</taxon>
    </lineage>
</organism>
<dbReference type="GeneID" id="25798718"/>
<dbReference type="HOGENOM" id="CLU_1437680_0_0_1"/>
<dbReference type="RefSeq" id="XP_013960935.1">
    <property type="nucleotide sequence ID" value="XM_014105460.1"/>
</dbReference>
<feature type="non-terminal residue" evidence="1">
    <location>
        <position position="189"/>
    </location>
</feature>
<reference evidence="1 2" key="1">
    <citation type="journal article" date="2011" name="Genome Biol.">
        <title>Comparative genome sequence analysis underscores mycoparasitism as the ancestral life style of Trichoderma.</title>
        <authorList>
            <person name="Kubicek C.P."/>
            <person name="Herrera-Estrella A."/>
            <person name="Seidl-Seiboth V."/>
            <person name="Martinez D.A."/>
            <person name="Druzhinina I.S."/>
            <person name="Thon M."/>
            <person name="Zeilinger S."/>
            <person name="Casas-Flores S."/>
            <person name="Horwitz B.A."/>
            <person name="Mukherjee P.K."/>
            <person name="Mukherjee M."/>
            <person name="Kredics L."/>
            <person name="Alcaraz L.D."/>
            <person name="Aerts A."/>
            <person name="Antal Z."/>
            <person name="Atanasova L."/>
            <person name="Cervantes-Badillo M.G."/>
            <person name="Challacombe J."/>
            <person name="Chertkov O."/>
            <person name="McCluskey K."/>
            <person name="Coulpier F."/>
            <person name="Deshpande N."/>
            <person name="von Doehren H."/>
            <person name="Ebbole D.J."/>
            <person name="Esquivel-Naranjo E.U."/>
            <person name="Fekete E."/>
            <person name="Flipphi M."/>
            <person name="Glaser F."/>
            <person name="Gomez-Rodriguez E.Y."/>
            <person name="Gruber S."/>
            <person name="Han C."/>
            <person name="Henrissat B."/>
            <person name="Hermosa R."/>
            <person name="Hernandez-Onate M."/>
            <person name="Karaffa L."/>
            <person name="Kosti I."/>
            <person name="Le Crom S."/>
            <person name="Lindquist E."/>
            <person name="Lucas S."/>
            <person name="Luebeck M."/>
            <person name="Luebeck P.S."/>
            <person name="Margeot A."/>
            <person name="Metz B."/>
            <person name="Misra M."/>
            <person name="Nevalainen H."/>
            <person name="Omann M."/>
            <person name="Packer N."/>
            <person name="Perrone G."/>
            <person name="Uresti-Rivera E.E."/>
            <person name="Salamov A."/>
            <person name="Schmoll M."/>
            <person name="Seiboth B."/>
            <person name="Shapiro H."/>
            <person name="Sukno S."/>
            <person name="Tamayo-Ramos J.A."/>
            <person name="Tisch D."/>
            <person name="Wiest A."/>
            <person name="Wilkinson H.H."/>
            <person name="Zhang M."/>
            <person name="Coutinho P.M."/>
            <person name="Kenerley C.M."/>
            <person name="Monte E."/>
            <person name="Baker S.E."/>
            <person name="Grigoriev I.V."/>
        </authorList>
    </citation>
    <scope>NUCLEOTIDE SEQUENCE [LARGE SCALE GENOMIC DNA]</scope>
    <source>
        <strain evidence="2">Gv29-8 / FGSC 10586</strain>
    </source>
</reference>
<dbReference type="InterPro" id="IPR027417">
    <property type="entry name" value="P-loop_NTPase"/>
</dbReference>
<dbReference type="OrthoDB" id="6513042at2759"/>
<proteinExistence type="predicted"/>
<dbReference type="VEuPathDB" id="FungiDB:TRIVIDRAFT_8730"/>
<dbReference type="Gene3D" id="3.40.50.300">
    <property type="entry name" value="P-loop containing nucleotide triphosphate hydrolases"/>
    <property type="match status" value="1"/>
</dbReference>
<evidence type="ECO:0000313" key="2">
    <source>
        <dbReference type="Proteomes" id="UP000007115"/>
    </source>
</evidence>
<evidence type="ECO:0000313" key="1">
    <source>
        <dbReference type="EMBL" id="EHK26789.1"/>
    </source>
</evidence>
<dbReference type="InParanoid" id="G9MFP2"/>